<comment type="similarity">
    <text evidence="8">Belongs to the ATPase delta chain family.</text>
</comment>
<evidence type="ECO:0000256" key="6">
    <source>
        <dbReference type="ARBA" id="ARBA00023196"/>
    </source>
</evidence>
<keyword evidence="6 8" id="KW-0139">CF(1)</keyword>
<dbReference type="InterPro" id="IPR026015">
    <property type="entry name" value="ATP_synth_OSCP/delta_N_sf"/>
</dbReference>
<keyword evidence="2 8" id="KW-0813">Transport</keyword>
<dbReference type="PANTHER" id="PTHR11910">
    <property type="entry name" value="ATP SYNTHASE DELTA CHAIN"/>
    <property type="match status" value="1"/>
</dbReference>
<dbReference type="Gene3D" id="1.10.520.20">
    <property type="entry name" value="N-terminal domain of the delta subunit of the F1F0-ATP synthase"/>
    <property type="match status" value="1"/>
</dbReference>
<keyword evidence="4 8" id="KW-0406">Ion transport</keyword>
<keyword evidence="7 8" id="KW-0066">ATP synthesis</keyword>
<keyword evidence="5 8" id="KW-0472">Membrane</keyword>
<proteinExistence type="inferred from homology"/>
<dbReference type="EMBL" id="JAVRIB010000006">
    <property type="protein sequence ID" value="MDT0634862.1"/>
    <property type="molecule type" value="Genomic_DNA"/>
</dbReference>
<comment type="caution">
    <text evidence="9">The sequence shown here is derived from an EMBL/GenBank/DDBJ whole genome shotgun (WGS) entry which is preliminary data.</text>
</comment>
<evidence type="ECO:0000256" key="7">
    <source>
        <dbReference type="ARBA" id="ARBA00023310"/>
    </source>
</evidence>
<dbReference type="RefSeq" id="WP_311652681.1">
    <property type="nucleotide sequence ID" value="NZ_JAVRIB010000006.1"/>
</dbReference>
<evidence type="ECO:0000256" key="1">
    <source>
        <dbReference type="ARBA" id="ARBA00004370"/>
    </source>
</evidence>
<keyword evidence="8" id="KW-1003">Cell membrane</keyword>
<evidence type="ECO:0000256" key="5">
    <source>
        <dbReference type="ARBA" id="ARBA00023136"/>
    </source>
</evidence>
<protein>
    <recommendedName>
        <fullName evidence="8">ATP synthase subunit delta</fullName>
    </recommendedName>
    <alternativeName>
        <fullName evidence="8">ATP synthase F(1) sector subunit delta</fullName>
    </alternativeName>
    <alternativeName>
        <fullName evidence="8">F-type ATPase subunit delta</fullName>
        <shortName evidence="8">F-ATPase subunit delta</shortName>
    </alternativeName>
</protein>
<dbReference type="NCBIfam" id="NF004402">
    <property type="entry name" value="PRK05758.2-2"/>
    <property type="match status" value="1"/>
</dbReference>
<accession>A0ABU3BZW7</accession>
<evidence type="ECO:0000313" key="9">
    <source>
        <dbReference type="EMBL" id="MDT0634862.1"/>
    </source>
</evidence>
<keyword evidence="10" id="KW-1185">Reference proteome</keyword>
<dbReference type="InterPro" id="IPR020781">
    <property type="entry name" value="ATPase_OSCP/d_CS"/>
</dbReference>
<dbReference type="SUPFAM" id="SSF47928">
    <property type="entry name" value="N-terminal domain of the delta subunit of the F1F0-ATP synthase"/>
    <property type="match status" value="1"/>
</dbReference>
<evidence type="ECO:0000256" key="2">
    <source>
        <dbReference type="ARBA" id="ARBA00022448"/>
    </source>
</evidence>
<dbReference type="HAMAP" id="MF_01416">
    <property type="entry name" value="ATP_synth_delta_bact"/>
    <property type="match status" value="1"/>
</dbReference>
<comment type="function">
    <text evidence="8">F(1)F(0) ATP synthase produces ATP from ADP in the presence of a proton or sodium gradient. F-type ATPases consist of two structural domains, F(1) containing the extramembraneous catalytic core and F(0) containing the membrane proton channel, linked together by a central stalk and a peripheral stalk. During catalysis, ATP synthesis in the catalytic domain of F(1) is coupled via a rotary mechanism of the central stalk subunits to proton translocation.</text>
</comment>
<keyword evidence="3 8" id="KW-0375">Hydrogen ion transport</keyword>
<organism evidence="9 10">
    <name type="scientific">Spectribacter hydrogenoxidans</name>
    <dbReference type="NCBI Taxonomy" id="3075608"/>
    <lineage>
        <taxon>Bacteria</taxon>
        <taxon>Pseudomonadati</taxon>
        <taxon>Pseudomonadota</taxon>
        <taxon>Gammaproteobacteria</taxon>
        <taxon>Salinisphaerales</taxon>
        <taxon>Salinisphaeraceae</taxon>
        <taxon>Spectribacter</taxon>
    </lineage>
</organism>
<evidence type="ECO:0000256" key="8">
    <source>
        <dbReference type="HAMAP-Rule" id="MF_01416"/>
    </source>
</evidence>
<comment type="function">
    <text evidence="8">This protein is part of the stalk that links CF(0) to CF(1). It either transmits conformational changes from CF(0) to CF(1) or is implicated in proton conduction.</text>
</comment>
<sequence>MAEIRTLARPYADAVFELASKAGRLADWGEALQALATIVAHPDVSRLVGNPRVDDDQLANAIIGIAGDRLDDAGRNFVRLLSEKGRLTLLPAIAEQFAALRAAAENSVEVTVTAAAEISESQQQALTKALEQRLSRQVSLTAETDAELIGGAVIRAGDLVIDGSLRAQLARLEQSLAH</sequence>
<evidence type="ECO:0000256" key="3">
    <source>
        <dbReference type="ARBA" id="ARBA00022781"/>
    </source>
</evidence>
<dbReference type="InterPro" id="IPR000711">
    <property type="entry name" value="ATPase_OSCP/dsu"/>
</dbReference>
<gene>
    <name evidence="8" type="primary">atpH</name>
    <name evidence="9" type="ORF">RM532_07805</name>
</gene>
<dbReference type="NCBIfam" id="TIGR01145">
    <property type="entry name" value="ATP_synt_delta"/>
    <property type="match status" value="1"/>
</dbReference>
<evidence type="ECO:0000313" key="10">
    <source>
        <dbReference type="Proteomes" id="UP001251857"/>
    </source>
</evidence>
<evidence type="ECO:0000256" key="4">
    <source>
        <dbReference type="ARBA" id="ARBA00023065"/>
    </source>
</evidence>
<dbReference type="Proteomes" id="UP001251857">
    <property type="component" value="Unassembled WGS sequence"/>
</dbReference>
<comment type="subcellular location">
    <subcellularLocation>
        <location evidence="8">Cell membrane</location>
        <topology evidence="8">Peripheral membrane protein</topology>
    </subcellularLocation>
    <subcellularLocation>
        <location evidence="1">Membrane</location>
    </subcellularLocation>
</comment>
<dbReference type="Pfam" id="PF00213">
    <property type="entry name" value="OSCP"/>
    <property type="match status" value="1"/>
</dbReference>
<reference evidence="9 10" key="1">
    <citation type="submission" date="2023-09" db="EMBL/GenBank/DDBJ databases">
        <authorList>
            <person name="Rey-Velasco X."/>
        </authorList>
    </citation>
    <scope>NUCLEOTIDE SEQUENCE [LARGE SCALE GENOMIC DNA]</scope>
    <source>
        <strain evidence="9 10">W335</strain>
    </source>
</reference>
<dbReference type="PRINTS" id="PR00125">
    <property type="entry name" value="ATPASEDELTA"/>
</dbReference>
<dbReference type="PROSITE" id="PS00389">
    <property type="entry name" value="ATPASE_DELTA"/>
    <property type="match status" value="1"/>
</dbReference>
<name>A0ABU3BZW7_9GAMM</name>